<dbReference type="Proteomes" id="UP001274830">
    <property type="component" value="Unassembled WGS sequence"/>
</dbReference>
<dbReference type="RefSeq" id="XP_064699326.1">
    <property type="nucleotide sequence ID" value="XM_064833057.1"/>
</dbReference>
<evidence type="ECO:0000313" key="3">
    <source>
        <dbReference type="Proteomes" id="UP001274830"/>
    </source>
</evidence>
<keyword evidence="3" id="KW-1185">Reference proteome</keyword>
<protein>
    <submittedName>
        <fullName evidence="2">Mitochondrial 54S ribosomal protein YmL35</fullName>
    </submittedName>
</protein>
<dbReference type="AlphaFoldDB" id="A0AAE0WXX8"/>
<evidence type="ECO:0000313" key="2">
    <source>
        <dbReference type="EMBL" id="KAK3679966.1"/>
    </source>
</evidence>
<accession>A0AAE0WXX8</accession>
<dbReference type="InterPro" id="IPR036610">
    <property type="entry name" value="PEBP-like_sf"/>
</dbReference>
<dbReference type="GO" id="GO:0005840">
    <property type="term" value="C:ribosome"/>
    <property type="evidence" value="ECO:0007669"/>
    <property type="project" value="UniProtKB-KW"/>
</dbReference>
<sequence length="474" mass="54148">MAMDKMARPLTQCLQCSRHTHKALHIRTFSTTPPSRLEVEQQTPPPPPPNDAPPPAQQQQQQRDPYTVSTRHAETQLLHHQRRVPIGSRRRRAAMASTTQIPFSQLPYQCFQEARAYLKEDRDEKLGAIQQQRERIERLRQKSVPPEYAWRHENRVRSMLTSLEELKIQADINDPIVKKTFEDGQGDMSKPIYRHLADKQWRAYKRLILMQRITQMNVIPDVLPTIDPTVSTDLAFPIMKPSSIDNTPRLPRLKRIQHGDFVDSALSENAPTLYIQPYDKGTRLVTIAVVNADVPNVEKDGFDYRCHFLAVNIPISPTDTRVQLGQLGDDQVVLPWLPAWAQKGAPYQRMSVFILQQAQQSRSQSQAQAQSQPQSQSQSPSVNTATDSTSPGIPLDAAAIRDEPKYSTRLGFKLRSLVDRFALQPVGVDLFRTKWDGSMEGVMQRAGIVGWDVEFKRKRIEPLPYARKEGGRYR</sequence>
<feature type="compositionally biased region" description="Polar residues" evidence="1">
    <location>
        <begin position="382"/>
        <end position="391"/>
    </location>
</feature>
<feature type="region of interest" description="Disordered" evidence="1">
    <location>
        <begin position="28"/>
        <end position="96"/>
    </location>
</feature>
<name>A0AAE0WXX8_9PEZI</name>
<dbReference type="Gene3D" id="3.90.280.10">
    <property type="entry name" value="PEBP-like"/>
    <property type="match status" value="1"/>
</dbReference>
<dbReference type="PANTHER" id="PTHR11362:SF82">
    <property type="entry name" value="PHOSPHATIDYLETHANOLAMINE-BINDING PROTEIN 4"/>
    <property type="match status" value="1"/>
</dbReference>
<comment type="caution">
    <text evidence="2">The sequence shown here is derived from an EMBL/GenBank/DDBJ whole genome shotgun (WGS) entry which is preliminary data.</text>
</comment>
<dbReference type="Gene3D" id="1.20.58.1180">
    <property type="match status" value="1"/>
</dbReference>
<keyword evidence="2" id="KW-0689">Ribosomal protein</keyword>
<feature type="compositionally biased region" description="Pro residues" evidence="1">
    <location>
        <begin position="43"/>
        <end position="56"/>
    </location>
</feature>
<proteinExistence type="predicted"/>
<evidence type="ECO:0000256" key="1">
    <source>
        <dbReference type="SAM" id="MobiDB-lite"/>
    </source>
</evidence>
<dbReference type="InterPro" id="IPR008914">
    <property type="entry name" value="PEBP"/>
</dbReference>
<feature type="region of interest" description="Disordered" evidence="1">
    <location>
        <begin position="363"/>
        <end position="398"/>
    </location>
</feature>
<organism evidence="2 3">
    <name type="scientific">Recurvomyces mirabilis</name>
    <dbReference type="NCBI Taxonomy" id="574656"/>
    <lineage>
        <taxon>Eukaryota</taxon>
        <taxon>Fungi</taxon>
        <taxon>Dikarya</taxon>
        <taxon>Ascomycota</taxon>
        <taxon>Pezizomycotina</taxon>
        <taxon>Dothideomycetes</taxon>
        <taxon>Dothideomycetidae</taxon>
        <taxon>Mycosphaerellales</taxon>
        <taxon>Teratosphaeriaceae</taxon>
        <taxon>Recurvomyces</taxon>
    </lineage>
</organism>
<dbReference type="PANTHER" id="PTHR11362">
    <property type="entry name" value="PHOSPHATIDYLETHANOLAMINE-BINDING PROTEIN"/>
    <property type="match status" value="1"/>
</dbReference>
<feature type="compositionally biased region" description="Basic residues" evidence="1">
    <location>
        <begin position="79"/>
        <end position="93"/>
    </location>
</feature>
<dbReference type="SUPFAM" id="SSF49777">
    <property type="entry name" value="PEBP-like"/>
    <property type="match status" value="1"/>
</dbReference>
<feature type="compositionally biased region" description="Low complexity" evidence="1">
    <location>
        <begin position="363"/>
        <end position="381"/>
    </location>
</feature>
<keyword evidence="2" id="KW-0687">Ribonucleoprotein</keyword>
<dbReference type="Pfam" id="PF01161">
    <property type="entry name" value="PBP"/>
    <property type="match status" value="1"/>
</dbReference>
<dbReference type="InterPro" id="IPR035810">
    <property type="entry name" value="PEBP_euk"/>
</dbReference>
<gene>
    <name evidence="2" type="primary">MRPL35</name>
    <name evidence="2" type="ORF">LTR78_000343</name>
</gene>
<dbReference type="GeneID" id="89957582"/>
<reference evidence="2" key="1">
    <citation type="submission" date="2023-07" db="EMBL/GenBank/DDBJ databases">
        <title>Black Yeasts Isolated from many extreme environments.</title>
        <authorList>
            <person name="Coleine C."/>
            <person name="Stajich J.E."/>
            <person name="Selbmann L."/>
        </authorList>
    </citation>
    <scope>NUCLEOTIDE SEQUENCE</scope>
    <source>
        <strain evidence="2">CCFEE 5485</strain>
    </source>
</reference>
<dbReference type="EMBL" id="JAUTXT010000001">
    <property type="protein sequence ID" value="KAK3679966.1"/>
    <property type="molecule type" value="Genomic_DNA"/>
</dbReference>